<dbReference type="OrthoDB" id="10286208at2759"/>
<evidence type="ECO:0000313" key="1">
    <source>
        <dbReference type="EMBL" id="EIJ88767.1"/>
    </source>
</evidence>
<dbReference type="HOGENOM" id="CLU_009683_3_0_1"/>
<organism evidence="1 2">
    <name type="scientific">Nematocida parisii (strain ERTm3)</name>
    <name type="common">Nematode killer fungus</name>
    <dbReference type="NCBI Taxonomy" id="935791"/>
    <lineage>
        <taxon>Eukaryota</taxon>
        <taxon>Fungi</taxon>
        <taxon>Fungi incertae sedis</taxon>
        <taxon>Microsporidia</taxon>
        <taxon>Nematocida</taxon>
    </lineage>
</organism>
<accession>I3EHS0</accession>
<dbReference type="Proteomes" id="UP000002872">
    <property type="component" value="Unassembled WGS sequence"/>
</dbReference>
<proteinExistence type="predicted"/>
<reference evidence="1" key="1">
    <citation type="submission" date="2011-01" db="EMBL/GenBank/DDBJ databases">
        <title>The Genome Sequence of Nematocida parisii strain ERTm3.</title>
        <authorList>
            <consortium name="The Broad Institute Genome Sequencing Platform"/>
            <consortium name="The Broad Institute Genome Sequencing Center for Infectious Disease"/>
            <person name="Cuomo C."/>
            <person name="Troemel E."/>
            <person name="Young S.K."/>
            <person name="Zeng Q."/>
            <person name="Gargeya S."/>
            <person name="Fitzgerald M."/>
            <person name="Haas B."/>
            <person name="Abouelleil A."/>
            <person name="Alvarado L."/>
            <person name="Arachchi H.M."/>
            <person name="Berlin A."/>
            <person name="Chapman S.B."/>
            <person name="Gearin G."/>
            <person name="Goldberg J."/>
            <person name="Griggs A."/>
            <person name="Gujja S."/>
            <person name="Hansen M."/>
            <person name="Heiman D."/>
            <person name="Howarth C."/>
            <person name="Larimer J."/>
            <person name="Lui A."/>
            <person name="MacDonald P.J.P."/>
            <person name="McCowen C."/>
            <person name="Montmayeur A."/>
            <person name="Murphy C."/>
            <person name="Neiman D."/>
            <person name="Pearson M."/>
            <person name="Priest M."/>
            <person name="Roberts A."/>
            <person name="Saif S."/>
            <person name="Shea T."/>
            <person name="Sisk P."/>
            <person name="Stolte C."/>
            <person name="Sykes S."/>
            <person name="Wortman J."/>
            <person name="Nusbaum C."/>
            <person name="Birren B."/>
        </authorList>
    </citation>
    <scope>NUCLEOTIDE SEQUENCE</scope>
    <source>
        <strain evidence="1">ERTm3</strain>
    </source>
</reference>
<dbReference type="AlphaFoldDB" id="I3EHS0"/>
<dbReference type="EMBL" id="GL870877">
    <property type="protein sequence ID" value="EIJ88767.1"/>
    <property type="molecule type" value="Genomic_DNA"/>
</dbReference>
<sequence length="949" mass="110600">MSRIFKEAARCLVLFIFWAVHLGVIWQIHGELDIEQLENWCELQSGDKYPWHINPNGILNLLRGYVYHVDGYIYNMRMYAPEIDRKYLLAIKMKNSDEVECIFTSDPHKDKLHGMYQDGPEKNIYTYKFYSTLLAMFSIENDEISIYSNNSQKLSNILRQESVKDYACYFLAALLLISEGIQLPLNIFNSSIEEKETKELVLQKTNEKDYFRICLSARDSTEGGEKRSSPKKLGIYAMEIAKSALGMQDIQENGWENNSADIIENIVIFFKQCTTDAKTKSICELAEPENMVQFKRGLFLKTPQFLIQAYIYKFVESIEEIDLFHSAVHEILTNCLENPGDLLPKDAQNKALAVYKRCFVPIDEITTKDRCAFIEQLEKLKEMYMIFGIEQIVPFADTMQLPYSMNIFPYNRESGLFMEDRARFTDSVETSIYILFCFLTYNAYENQYTTVHMHNASYELIEFFKKYYIPEQDESMEVHRNWSRVVSDLPNNNIIYKKNGNQLQPGILNMLFLIEEITGKAAKSENTLLELKSLLCLPNNINPKYYNELLAIYIERLFKSLSYNLFLSVCCTNLCVFQRNKKERDVSGNIHMKYTYIGVERQLDICVKKSGVSLKLLSDRTSFSISCRKSFSNIKTFWEEKNTFLGNLLAAHTCNYERRLDYTSEPSFILEMIAKDIIEQKTFFVNALFLLGKLNTFLYKKLIIMGALIPFSSEELNANHLIIRFTSNILANMPCKSWNETRQLLLPILYIKEYNGCYPNIHMGNGVPTAIAFRNPGSLEIFRLSIRIGTIKVFHRCLIVCKTLDAHKIGAYCPFSDTKVNREVFRQLVIWSKDVGMSYIMNKTEYVLNMRGIIREEHNRIYLSWLAYLCDEAEYDQKTIEKVYDRIYIKHPLSAQLSSIDRSCDFSNVISALSSMRTVLVKKRQAASKFNHIQEFYRFLQKQIIVTEL</sequence>
<evidence type="ECO:0000313" key="2">
    <source>
        <dbReference type="Proteomes" id="UP000002872"/>
    </source>
</evidence>
<keyword evidence="2" id="KW-1185">Reference proteome</keyword>
<dbReference type="InParanoid" id="I3EHS0"/>
<protein>
    <submittedName>
        <fullName evidence="1">Uncharacterized protein</fullName>
    </submittedName>
</protein>
<dbReference type="VEuPathDB" id="MicrosporidiaDB:NEQG_00586"/>
<gene>
    <name evidence="1" type="ORF">NEQG_00586</name>
</gene>
<name>I3EHS0_NEMP3</name>